<dbReference type="EMBL" id="JBCGDO010000033">
    <property type="protein sequence ID" value="MEM0543928.1"/>
    <property type="molecule type" value="Genomic_DNA"/>
</dbReference>
<accession>A0ABU9N8U5</accession>
<gene>
    <name evidence="1" type="ORF">WFZ85_15070</name>
</gene>
<evidence type="ECO:0000313" key="2">
    <source>
        <dbReference type="Proteomes" id="UP001460072"/>
    </source>
</evidence>
<keyword evidence="2" id="KW-1185">Reference proteome</keyword>
<dbReference type="Proteomes" id="UP001460072">
    <property type="component" value="Unassembled WGS sequence"/>
</dbReference>
<reference evidence="1 2" key="1">
    <citation type="submission" date="2024-03" db="EMBL/GenBank/DDBJ databases">
        <title>Two novel species of the genus Flavobacterium exhibiting potentially degradation of complex polysaccharides.</title>
        <authorList>
            <person name="Lian X."/>
        </authorList>
    </citation>
    <scope>NUCLEOTIDE SEQUENCE [LARGE SCALE GENOMIC DNA]</scope>
    <source>
        <strain evidence="2">j3</strain>
    </source>
</reference>
<sequence>MKQILILIFFFSSIYINGQSIEGNYKYEYRRKSDNQNIIIKISILNDSIFKINGYEKDKPEEKNYEKQTFGKIKKLKNCNYTLSQYDSVAKKYFDIPVKITRTKIILYGYKQIRPGKISKKPVKAFELKKASI</sequence>
<protein>
    <submittedName>
        <fullName evidence="1">Uncharacterized protein</fullName>
    </submittedName>
</protein>
<comment type="caution">
    <text evidence="1">The sequence shown here is derived from an EMBL/GenBank/DDBJ whole genome shotgun (WGS) entry which is preliminary data.</text>
</comment>
<name>A0ABU9N8U5_9FLAO</name>
<organism evidence="1 2">
    <name type="scientific">Flavobacterium aureirubrum</name>
    <dbReference type="NCBI Taxonomy" id="3133147"/>
    <lineage>
        <taxon>Bacteria</taxon>
        <taxon>Pseudomonadati</taxon>
        <taxon>Bacteroidota</taxon>
        <taxon>Flavobacteriia</taxon>
        <taxon>Flavobacteriales</taxon>
        <taxon>Flavobacteriaceae</taxon>
        <taxon>Flavobacterium</taxon>
    </lineage>
</organism>
<proteinExistence type="predicted"/>
<dbReference type="RefSeq" id="WP_342697096.1">
    <property type="nucleotide sequence ID" value="NZ_JBCGDO010000033.1"/>
</dbReference>
<evidence type="ECO:0000313" key="1">
    <source>
        <dbReference type="EMBL" id="MEM0543928.1"/>
    </source>
</evidence>